<dbReference type="STRING" id="318464.IO99_13690"/>
<keyword evidence="2" id="KW-1185">Reference proteome</keyword>
<gene>
    <name evidence="1" type="ORF">IO99_13690</name>
</gene>
<name>A0A084J9B1_9CLOT</name>
<organism evidence="1 2">
    <name type="scientific">Clostridium sulfidigenes</name>
    <dbReference type="NCBI Taxonomy" id="318464"/>
    <lineage>
        <taxon>Bacteria</taxon>
        <taxon>Bacillati</taxon>
        <taxon>Bacillota</taxon>
        <taxon>Clostridia</taxon>
        <taxon>Eubacteriales</taxon>
        <taxon>Clostridiaceae</taxon>
        <taxon>Clostridium</taxon>
    </lineage>
</organism>
<dbReference type="Proteomes" id="UP000028542">
    <property type="component" value="Unassembled WGS sequence"/>
</dbReference>
<protein>
    <submittedName>
        <fullName evidence="1">Uncharacterized protein</fullName>
    </submittedName>
</protein>
<comment type="caution">
    <text evidence="1">The sequence shown here is derived from an EMBL/GenBank/DDBJ whole genome shotgun (WGS) entry which is preliminary data.</text>
</comment>
<dbReference type="EMBL" id="JPMD01000033">
    <property type="protein sequence ID" value="KEZ85545.1"/>
    <property type="molecule type" value="Genomic_DNA"/>
</dbReference>
<dbReference type="AlphaFoldDB" id="A0A084J9B1"/>
<accession>A0A084J9B1</accession>
<reference evidence="1 2" key="1">
    <citation type="submission" date="2014-07" db="EMBL/GenBank/DDBJ databases">
        <title>Draft genome of Clostridium sulfidigenes 113A isolated from sediments associated with methane hydrate from Krishna Godavari basin.</title>
        <authorList>
            <person name="Honkalas V.S."/>
            <person name="Dabir A.P."/>
            <person name="Arora P."/>
            <person name="Dhakephalkar P.K."/>
        </authorList>
    </citation>
    <scope>NUCLEOTIDE SEQUENCE [LARGE SCALE GENOMIC DNA]</scope>
    <source>
        <strain evidence="1 2">113A</strain>
    </source>
</reference>
<sequence length="79" mass="8877">MGWDVDLAKEFKKRTNSTPYGPVIGKVIGVNPLRISIFDGKVIISKMYVCSRISVEIDDNVLCIPTADEQKYFIVDKVV</sequence>
<evidence type="ECO:0000313" key="1">
    <source>
        <dbReference type="EMBL" id="KEZ85545.1"/>
    </source>
</evidence>
<evidence type="ECO:0000313" key="2">
    <source>
        <dbReference type="Proteomes" id="UP000028542"/>
    </source>
</evidence>
<dbReference type="eggNOG" id="ENOG5030VQP">
    <property type="taxonomic scope" value="Bacteria"/>
</dbReference>
<dbReference type="RefSeq" id="WP_035134162.1">
    <property type="nucleotide sequence ID" value="NZ_JPMD01000033.1"/>
</dbReference>
<proteinExistence type="predicted"/>